<sequence>MGIHIGLDDADSPHGGCTTYLGYLLASHLRHKNAEFLDLPYLVRLNPNVPFKTRGNGAVSLHVRLDARDLCDVAWELVSVIEHEVETHGKTSPGLIVASSEAVGALSKVYERALSEYVPLSYVRELLEELARRGEVCVPSLRGRGLTGSAAAIGAFKLREFTYEVLVYSPGGLRAKLVISDEVFKEVDRKYRPYIFATYDYAEKRALATPRSITPVVFGLRGLNPRLLVDALSMFPGVNHWILYKTNQATFAHLRVRKNVSSLRPYDSAVVEGRVNGSPQVLKGGHIKVTLCDHTGCIDAMFYRETGYLRHVARLLRSGDLVEVGGGVVPRFGLTLNAESLRVISASPEILELNPLCPVCGKRMKSAGRGKGFKCPRCGLRSRDPAKVRVQHARHLEPGLYLPSARAYRHLTRPKEALGLSPEEKLPDTWVR</sequence>
<keyword evidence="2 6" id="KW-0436">Ligase</keyword>
<comment type="function">
    <text evidence="6">ATP-dependent agmatine transferase that catalyzes the formation of 2-agmatinylcytidine (agm2C) at the wobble position (C34) of tRNA(Ile2), converting the codon specificity from AUG to AUA.</text>
</comment>
<dbReference type="GO" id="GO:0002101">
    <property type="term" value="P:tRNA wobble cytosine modification"/>
    <property type="evidence" value="ECO:0007669"/>
    <property type="project" value="UniProtKB-UniRule"/>
</dbReference>
<evidence type="ECO:0000259" key="7">
    <source>
        <dbReference type="Pfam" id="PF01336"/>
    </source>
</evidence>
<keyword evidence="1 6" id="KW-0963">Cytoplasm</keyword>
<dbReference type="Pfam" id="PF22641">
    <property type="entry name" value="TiaS_TCKD"/>
    <property type="match status" value="1"/>
</dbReference>
<gene>
    <name evidence="6" type="primary">tiaS</name>
    <name evidence="12" type="ORF">ENM88_02375</name>
    <name evidence="11" type="ORF">ENP77_02770</name>
</gene>
<feature type="domain" description="OB" evidence="7">
    <location>
        <begin position="270"/>
        <end position="344"/>
    </location>
</feature>
<name>A0A7C1T2K0_THEPE</name>
<dbReference type="Gene3D" id="3.30.70.2200">
    <property type="match status" value="1"/>
</dbReference>
<dbReference type="Pfam" id="PF08489">
    <property type="entry name" value="TiaS_FLD"/>
    <property type="match status" value="1"/>
</dbReference>
<evidence type="ECO:0000256" key="1">
    <source>
        <dbReference type="ARBA" id="ARBA00022490"/>
    </source>
</evidence>
<comment type="catalytic activity">
    <reaction evidence="6">
        <text>cytidine(34) in tRNA(Ile2) + agmatine + ATP + H2O = 2-agmatinylcytidine(34) in tRNA(Ile2) + AMP + 2 phosphate + 2 H(+)</text>
        <dbReference type="Rhea" id="RHEA:43608"/>
        <dbReference type="Rhea" id="RHEA-COMP:10625"/>
        <dbReference type="Rhea" id="RHEA-COMP:10626"/>
        <dbReference type="ChEBI" id="CHEBI:15377"/>
        <dbReference type="ChEBI" id="CHEBI:15378"/>
        <dbReference type="ChEBI" id="CHEBI:30616"/>
        <dbReference type="ChEBI" id="CHEBI:43474"/>
        <dbReference type="ChEBI" id="CHEBI:58145"/>
        <dbReference type="ChEBI" id="CHEBI:82748"/>
        <dbReference type="ChEBI" id="CHEBI:83545"/>
        <dbReference type="ChEBI" id="CHEBI:456215"/>
        <dbReference type="EC" id="6.3.4.22"/>
    </reaction>
</comment>
<dbReference type="Gene3D" id="3.90.600.20">
    <property type="match status" value="1"/>
</dbReference>
<dbReference type="HAMAP" id="MF_01892">
    <property type="entry name" value="tRNA_Ile2_agm2C_synt"/>
    <property type="match status" value="1"/>
</dbReference>
<dbReference type="InterPro" id="IPR013696">
    <property type="entry name" value="TiaS_FLD"/>
</dbReference>
<keyword evidence="5 6" id="KW-0067">ATP-binding</keyword>
<evidence type="ECO:0000313" key="11">
    <source>
        <dbReference type="EMBL" id="HEB48701.1"/>
    </source>
</evidence>
<dbReference type="PANTHER" id="PTHR40705:SF2">
    <property type="entry name" value="DUF1743 DOMAIN-CONTAINING PROTEIN"/>
    <property type="match status" value="1"/>
</dbReference>
<dbReference type="CDD" id="cd04482">
    <property type="entry name" value="RPA2_OBF_like"/>
    <property type="match status" value="1"/>
</dbReference>
<dbReference type="EC" id="6.3.4.22" evidence="6"/>
<dbReference type="InterPro" id="IPR004365">
    <property type="entry name" value="NA-bd_OB_tRNA"/>
</dbReference>
<dbReference type="PANTHER" id="PTHR40705">
    <property type="entry name" value="TRNA(ILE2) 2-AGMATINYLCYTIDINE SYNTHETASE TIAS"/>
    <property type="match status" value="1"/>
</dbReference>
<feature type="domain" description="TiaS-like TCKD" evidence="9">
    <location>
        <begin position="5"/>
        <end position="63"/>
    </location>
</feature>
<dbReference type="AlphaFoldDB" id="A0A7C1T2K0"/>
<protein>
    <recommendedName>
        <fullName evidence="6">tRNA(Ile2) 2-agmatinylcytidine synthetase TiaS</fullName>
        <shortName evidence="6">tRNA(Ile2)-agm2C synthetase</shortName>
        <ecNumber evidence="6">6.3.4.22</ecNumber>
    </recommendedName>
    <alternativeName>
        <fullName evidence="6">tRNA(Ile2) agmatidine synthetase</fullName>
    </alternativeName>
</protein>
<dbReference type="GO" id="GO:0003676">
    <property type="term" value="F:nucleic acid binding"/>
    <property type="evidence" value="ECO:0007669"/>
    <property type="project" value="InterPro"/>
</dbReference>
<dbReference type="GO" id="GO:0016879">
    <property type="term" value="F:ligase activity, forming carbon-nitrogen bonds"/>
    <property type="evidence" value="ECO:0007669"/>
    <property type="project" value="UniProtKB-UniRule"/>
</dbReference>
<evidence type="ECO:0000259" key="10">
    <source>
        <dbReference type="Pfam" id="PF23783"/>
    </source>
</evidence>
<comment type="similarity">
    <text evidence="6">Belongs to the TiaS family.</text>
</comment>
<proteinExistence type="inferred from homology"/>
<reference evidence="11" key="1">
    <citation type="journal article" date="2020" name="mSystems">
        <title>Genome- and Community-Level Interaction Insights into Carbon Utilization and Element Cycling Functions of Hydrothermarchaeota in Hydrothermal Sediment.</title>
        <authorList>
            <person name="Zhou Z."/>
            <person name="Liu Y."/>
            <person name="Xu W."/>
            <person name="Pan J."/>
            <person name="Luo Z.H."/>
            <person name="Li M."/>
        </authorList>
    </citation>
    <scope>NUCLEOTIDE SEQUENCE [LARGE SCALE GENOMIC DNA]</scope>
    <source>
        <strain evidence="12">SpSt-1125</strain>
        <strain evidence="11">SpSt-25</strain>
    </source>
</reference>
<evidence type="ECO:0000313" key="12">
    <source>
        <dbReference type="EMBL" id="HHP04585.1"/>
    </source>
</evidence>
<comment type="caution">
    <text evidence="11">The sequence shown here is derived from an EMBL/GenBank/DDBJ whole genome shotgun (WGS) entry which is preliminary data.</text>
</comment>
<dbReference type="InterPro" id="IPR053870">
    <property type="entry name" value="TiaS-like_TCKD"/>
</dbReference>
<dbReference type="Gene3D" id="2.40.50.1010">
    <property type="match status" value="1"/>
</dbReference>
<dbReference type="InterPro" id="IPR055394">
    <property type="entry name" value="Zn_ribbon_TiaS"/>
</dbReference>
<dbReference type="EMBL" id="DRZM01000082">
    <property type="protein sequence ID" value="HHP04585.1"/>
    <property type="molecule type" value="Genomic_DNA"/>
</dbReference>
<keyword evidence="4 6" id="KW-0547">Nucleotide-binding</keyword>
<evidence type="ECO:0000256" key="3">
    <source>
        <dbReference type="ARBA" id="ARBA00022694"/>
    </source>
</evidence>
<evidence type="ECO:0000256" key="4">
    <source>
        <dbReference type="ARBA" id="ARBA00022741"/>
    </source>
</evidence>
<dbReference type="Pfam" id="PF23783">
    <property type="entry name" value="Zn_ribbon_TiaS"/>
    <property type="match status" value="1"/>
</dbReference>
<keyword evidence="3 6" id="KW-0819">tRNA processing</keyword>
<feature type="domain" description="TiaS FLD" evidence="8">
    <location>
        <begin position="143"/>
        <end position="253"/>
    </location>
</feature>
<organism evidence="11">
    <name type="scientific">Thermofilum pendens</name>
    <dbReference type="NCBI Taxonomy" id="2269"/>
    <lineage>
        <taxon>Archaea</taxon>
        <taxon>Thermoproteota</taxon>
        <taxon>Thermoprotei</taxon>
        <taxon>Thermofilales</taxon>
        <taxon>Thermofilaceae</taxon>
        <taxon>Thermofilum</taxon>
    </lineage>
</organism>
<evidence type="ECO:0000256" key="6">
    <source>
        <dbReference type="HAMAP-Rule" id="MF_01892"/>
    </source>
</evidence>
<evidence type="ECO:0000256" key="5">
    <source>
        <dbReference type="ARBA" id="ARBA00022840"/>
    </source>
</evidence>
<dbReference type="Pfam" id="PF01336">
    <property type="entry name" value="tRNA_anti-codon"/>
    <property type="match status" value="1"/>
</dbReference>
<evidence type="ECO:0000256" key="2">
    <source>
        <dbReference type="ARBA" id="ARBA00022598"/>
    </source>
</evidence>
<dbReference type="GO" id="GO:0005524">
    <property type="term" value="F:ATP binding"/>
    <property type="evidence" value="ECO:0007669"/>
    <property type="project" value="UniProtKB-KW"/>
</dbReference>
<comment type="subcellular location">
    <subcellularLocation>
        <location evidence="6">Cytoplasm</location>
    </subcellularLocation>
</comment>
<feature type="domain" description="TiaS C-terminal zinc ribbon" evidence="10">
    <location>
        <begin position="354"/>
        <end position="390"/>
    </location>
</feature>
<dbReference type="EMBL" id="DSKP01000093">
    <property type="protein sequence ID" value="HEB48701.1"/>
    <property type="molecule type" value="Genomic_DNA"/>
</dbReference>
<dbReference type="GO" id="GO:0005737">
    <property type="term" value="C:cytoplasm"/>
    <property type="evidence" value="ECO:0007669"/>
    <property type="project" value="UniProtKB-SubCell"/>
</dbReference>
<evidence type="ECO:0000259" key="9">
    <source>
        <dbReference type="Pfam" id="PF22641"/>
    </source>
</evidence>
<accession>A0A7C1T2K0</accession>
<dbReference type="InterPro" id="IPR024913">
    <property type="entry name" value="tRNA_Ile2__agm2C_synt"/>
</dbReference>
<evidence type="ECO:0000259" key="8">
    <source>
        <dbReference type="Pfam" id="PF08489"/>
    </source>
</evidence>